<accession>A0A370HCP4</accession>
<dbReference type="Proteomes" id="UP000254925">
    <property type="component" value="Unassembled WGS sequence"/>
</dbReference>
<dbReference type="OrthoDB" id="9810610at2"/>
<gene>
    <name evidence="5" type="ORF">DES45_11124</name>
</gene>
<dbReference type="Pfam" id="PF03448">
    <property type="entry name" value="MgtE_N"/>
    <property type="match status" value="1"/>
</dbReference>
<organism evidence="5 6">
    <name type="scientific">Microvirga subterranea</name>
    <dbReference type="NCBI Taxonomy" id="186651"/>
    <lineage>
        <taxon>Bacteria</taxon>
        <taxon>Pseudomonadati</taxon>
        <taxon>Pseudomonadota</taxon>
        <taxon>Alphaproteobacteria</taxon>
        <taxon>Hyphomicrobiales</taxon>
        <taxon>Methylobacteriaceae</taxon>
        <taxon>Microvirga</taxon>
    </lineage>
</organism>
<evidence type="ECO:0000256" key="1">
    <source>
        <dbReference type="SAM" id="Coils"/>
    </source>
</evidence>
<keyword evidence="5" id="KW-0966">Cell projection</keyword>
<dbReference type="InterPro" id="IPR006668">
    <property type="entry name" value="Mg_transptr_MgtE_intracell_dom"/>
</dbReference>
<name>A0A370HCP4_9HYPH</name>
<proteinExistence type="predicted"/>
<feature type="chain" id="PRO_5016687701" evidence="3">
    <location>
        <begin position="32"/>
        <end position="193"/>
    </location>
</feature>
<evidence type="ECO:0000256" key="2">
    <source>
        <dbReference type="SAM" id="MobiDB-lite"/>
    </source>
</evidence>
<keyword evidence="5" id="KW-0969">Cilium</keyword>
<evidence type="ECO:0000313" key="6">
    <source>
        <dbReference type="Proteomes" id="UP000254925"/>
    </source>
</evidence>
<dbReference type="RefSeq" id="WP_114772325.1">
    <property type="nucleotide sequence ID" value="NZ_QQBB01000011.1"/>
</dbReference>
<keyword evidence="6" id="KW-1185">Reference proteome</keyword>
<comment type="caution">
    <text evidence="5">The sequence shown here is derived from an EMBL/GenBank/DDBJ whole genome shotgun (WGS) entry which is preliminary data.</text>
</comment>
<dbReference type="AlphaFoldDB" id="A0A370HCP4"/>
<keyword evidence="1" id="KW-0175">Coiled coil</keyword>
<protein>
    <submittedName>
        <fullName evidence="5">Flagellar motility protein MotE (MotC chaperone)</fullName>
    </submittedName>
</protein>
<evidence type="ECO:0000256" key="3">
    <source>
        <dbReference type="SAM" id="SignalP"/>
    </source>
</evidence>
<dbReference type="SUPFAM" id="SSF158791">
    <property type="entry name" value="MgtE N-terminal domain-like"/>
    <property type="match status" value="1"/>
</dbReference>
<reference evidence="5 6" key="1">
    <citation type="submission" date="2018-07" db="EMBL/GenBank/DDBJ databases">
        <title>Genomic Encyclopedia of Type Strains, Phase IV (KMG-IV): sequencing the most valuable type-strain genomes for metagenomic binning, comparative biology and taxonomic classification.</title>
        <authorList>
            <person name="Goeker M."/>
        </authorList>
    </citation>
    <scope>NUCLEOTIDE SEQUENCE [LARGE SCALE GENOMIC DNA]</scope>
    <source>
        <strain evidence="5 6">DSM 14364</strain>
    </source>
</reference>
<feature type="domain" description="Magnesium transporter MgtE intracellular" evidence="4">
    <location>
        <begin position="121"/>
        <end position="182"/>
    </location>
</feature>
<keyword evidence="5" id="KW-0282">Flagellum</keyword>
<keyword evidence="3" id="KW-0732">Signal</keyword>
<sequence>MILIKPASALAIILLASAALAVSAVTGAAFAQEKAPNASKPAEASKSPEPQKPAAATQDAKASQYCTNIADAAADARFAWQKQTLASLEKEIEERIKVLEQKRAEYEEWLRRRNEFLAKADESIVAIYSRMRPDAAALQLANMNDDVAAAIIAKLNPRSASAVLNEMEPARAAQLTNILTDKPKQAQDSEKSG</sequence>
<feature type="signal peptide" evidence="3">
    <location>
        <begin position="1"/>
        <end position="31"/>
    </location>
</feature>
<feature type="coiled-coil region" evidence="1">
    <location>
        <begin position="82"/>
        <end position="119"/>
    </location>
</feature>
<evidence type="ECO:0000313" key="5">
    <source>
        <dbReference type="EMBL" id="RDI54848.1"/>
    </source>
</evidence>
<feature type="region of interest" description="Disordered" evidence="2">
    <location>
        <begin position="33"/>
        <end position="59"/>
    </location>
</feature>
<dbReference type="Gene3D" id="1.10.220.30">
    <property type="match status" value="1"/>
</dbReference>
<evidence type="ECO:0000259" key="4">
    <source>
        <dbReference type="Pfam" id="PF03448"/>
    </source>
</evidence>
<dbReference type="EMBL" id="QQBB01000011">
    <property type="protein sequence ID" value="RDI54848.1"/>
    <property type="molecule type" value="Genomic_DNA"/>
</dbReference>